<dbReference type="GO" id="GO:0045165">
    <property type="term" value="P:cell fate commitment"/>
    <property type="evidence" value="ECO:0007669"/>
    <property type="project" value="TreeGrafter"/>
</dbReference>
<dbReference type="GO" id="GO:0005125">
    <property type="term" value="F:cytokine activity"/>
    <property type="evidence" value="ECO:0007669"/>
    <property type="project" value="TreeGrafter"/>
</dbReference>
<dbReference type="CDD" id="cd19341">
    <property type="entry name" value="Wnt_Wnt9"/>
    <property type="match status" value="1"/>
</dbReference>
<evidence type="ECO:0000256" key="4">
    <source>
        <dbReference type="ARBA" id="ARBA00022525"/>
    </source>
</evidence>
<keyword evidence="5" id="KW-0272">Extracellular matrix</keyword>
<keyword evidence="10" id="KW-0732">Signal</keyword>
<dbReference type="SMR" id="Q8MPL5"/>
<dbReference type="AlphaFoldDB" id="Q8MPL5"/>
<dbReference type="InterPro" id="IPR043158">
    <property type="entry name" value="Wnt_C"/>
</dbReference>
<keyword evidence="3 9" id="KW-0217">Developmental protein</keyword>
<protein>
    <recommendedName>
        <fullName evidence="9">Protein Wnt</fullName>
    </recommendedName>
</protein>
<dbReference type="PRINTS" id="PR01349">
    <property type="entry name" value="WNTPROTEIN"/>
</dbReference>
<feature type="chain" id="PRO_5004312588" description="Protein Wnt" evidence="10">
    <location>
        <begin position="24"/>
        <end position="363"/>
    </location>
</feature>
<gene>
    <name evidence="11" type="primary">14</name>
    <name evidence="11" type="synonym">15</name>
    <name evidence="11" type="synonym">wnt9</name>
</gene>
<keyword evidence="6 9" id="KW-0879">Wnt signaling pathway</keyword>
<dbReference type="GO" id="GO:0005615">
    <property type="term" value="C:extracellular space"/>
    <property type="evidence" value="ECO:0007669"/>
    <property type="project" value="TreeGrafter"/>
</dbReference>
<comment type="similarity">
    <text evidence="2 9">Belongs to the Wnt family.</text>
</comment>
<evidence type="ECO:0000256" key="1">
    <source>
        <dbReference type="ARBA" id="ARBA00004498"/>
    </source>
</evidence>
<reference evidence="11" key="3">
    <citation type="submission" date="2011-08" db="EMBL/GenBank/DDBJ databases">
        <authorList>
            <person name="Balavoine G."/>
        </authorList>
    </citation>
    <scope>NUCLEOTIDE SEQUENCE</scope>
</reference>
<accession>Q8MPL5</accession>
<evidence type="ECO:0000256" key="7">
    <source>
        <dbReference type="ARBA" id="ARBA00023157"/>
    </source>
</evidence>
<dbReference type="GO" id="GO:0060070">
    <property type="term" value="P:canonical Wnt signaling pathway"/>
    <property type="evidence" value="ECO:0007669"/>
    <property type="project" value="TreeGrafter"/>
</dbReference>
<dbReference type="PANTHER" id="PTHR12027:SF97">
    <property type="entry name" value="PROTEIN WNT-4"/>
    <property type="match status" value="1"/>
</dbReference>
<name>Q8MPL5_PLADU</name>
<comment type="subcellular location">
    <subcellularLocation>
        <location evidence="1 9">Secreted</location>
        <location evidence="1 9">Extracellular space</location>
        <location evidence="1 9">Extracellular matrix</location>
    </subcellularLocation>
</comment>
<evidence type="ECO:0000256" key="5">
    <source>
        <dbReference type="ARBA" id="ARBA00022530"/>
    </source>
</evidence>
<dbReference type="PANTHER" id="PTHR12027">
    <property type="entry name" value="WNT RELATED"/>
    <property type="match status" value="1"/>
</dbReference>
<dbReference type="EMBL" id="AJ491799">
    <property type="protein sequence ID" value="CAD37167.2"/>
    <property type="molecule type" value="mRNA"/>
</dbReference>
<dbReference type="InterPro" id="IPR018161">
    <property type="entry name" value="Wnt_CS"/>
</dbReference>
<comment type="function">
    <text evidence="9">Ligand for members of the frizzled family of seven transmembrane receptors.</text>
</comment>
<dbReference type="Pfam" id="PF00110">
    <property type="entry name" value="wnt"/>
    <property type="match status" value="1"/>
</dbReference>
<evidence type="ECO:0000256" key="6">
    <source>
        <dbReference type="ARBA" id="ARBA00022687"/>
    </source>
</evidence>
<evidence type="ECO:0000313" key="11">
    <source>
        <dbReference type="EMBL" id="CAD37167.2"/>
    </source>
</evidence>
<evidence type="ECO:0000256" key="9">
    <source>
        <dbReference type="RuleBase" id="RU003500"/>
    </source>
</evidence>
<evidence type="ECO:0000256" key="8">
    <source>
        <dbReference type="ARBA" id="ARBA00023288"/>
    </source>
</evidence>
<dbReference type="InterPro" id="IPR005817">
    <property type="entry name" value="Wnt"/>
</dbReference>
<keyword evidence="7" id="KW-1015">Disulfide bond</keyword>
<feature type="signal peptide" evidence="10">
    <location>
        <begin position="1"/>
        <end position="23"/>
    </location>
</feature>
<dbReference type="SMART" id="SM00097">
    <property type="entry name" value="WNT1"/>
    <property type="match status" value="1"/>
</dbReference>
<sequence>MEATLMLWIRTGVLLLATGAFVALPQGGVNFGLTGEEPSLAYLDDLSLPPPTGPFQSPHKQGSQLCHLMQLKGVQKRLCRRDHQLAKVLYEAAILSTNECKYQFRGERWNCALGVYRSNILRKGYRETAFLYAMSAAGLVHTLSRACSTHQLERCSCAPSVRGRKDAWLWGGCDDNIQFGLRFTKRFFQAKALNKDLKANIDRHNSRVGLKVVKNGLHKTCKCHGVSGSCTTQTCWHTLSEFEEIGKILKMKYRNAVRYPPGGSHNNAGEQQLSLRKRRRLGPRKRDLLFLEDSINFCDSSDFSPGTKGRECNSKRKCEEICCGRGHNLKVRMVRKPCNCTFTWCCHATCNECMVKKEMYTCK</sequence>
<evidence type="ECO:0000256" key="10">
    <source>
        <dbReference type="SAM" id="SignalP"/>
    </source>
</evidence>
<evidence type="ECO:0000256" key="3">
    <source>
        <dbReference type="ARBA" id="ARBA00022473"/>
    </source>
</evidence>
<dbReference type="PROSITE" id="PS00246">
    <property type="entry name" value="WNT1"/>
    <property type="match status" value="1"/>
</dbReference>
<dbReference type="GO" id="GO:0030182">
    <property type="term" value="P:neuron differentiation"/>
    <property type="evidence" value="ECO:0007669"/>
    <property type="project" value="TreeGrafter"/>
</dbReference>
<dbReference type="Gene3D" id="3.30.2460.20">
    <property type="match status" value="1"/>
</dbReference>
<evidence type="ECO:0000256" key="2">
    <source>
        <dbReference type="ARBA" id="ARBA00005683"/>
    </source>
</evidence>
<dbReference type="GO" id="GO:0005109">
    <property type="term" value="F:frizzled binding"/>
    <property type="evidence" value="ECO:0007669"/>
    <property type="project" value="TreeGrafter"/>
</dbReference>
<keyword evidence="8" id="KW-0449">Lipoprotein</keyword>
<reference evidence="11" key="2">
    <citation type="journal article" date="2010" name="BMC Evol. Biol.">
        <title>Conservation, loss, and redeployment of Wnt ligands in protostomes: implications for understanding the evolution of segment formation.</title>
        <authorList>
            <person name="Janssen R."/>
            <person name="Le Gouar M."/>
            <person name="Pechmann M."/>
            <person name="Poulin F."/>
            <person name="Bolognesi R."/>
            <person name="Schwager E.E."/>
            <person name="Hopfen C."/>
            <person name="Colbourne J.K."/>
            <person name="Budd G.E."/>
            <person name="Brown S.J."/>
            <person name="Prpic N.M."/>
            <person name="Kosiol C."/>
            <person name="Vervoort M."/>
            <person name="Damen W.G."/>
            <person name="Balavoine G."/>
            <person name="McGregor A.P."/>
        </authorList>
    </citation>
    <scope>NUCLEOTIDE SEQUENCE</scope>
</reference>
<proteinExistence type="evidence at transcript level"/>
<reference evidence="11" key="1">
    <citation type="journal article" date="2002" name="Curr. Biol.">
        <title>Phylogenetic analysis of the Wnt gene family. Insights from lophotrochozoan members.</title>
        <authorList>
            <person name="Prud'homme B."/>
            <person name="Lartillot N."/>
            <person name="Balavoine G."/>
            <person name="Adoutte A."/>
            <person name="Vervoort M."/>
        </authorList>
    </citation>
    <scope>NUCLEOTIDE SEQUENCE</scope>
</reference>
<keyword evidence="4" id="KW-0964">Secreted</keyword>
<organism evidence="11">
    <name type="scientific">Platynereis dumerilii</name>
    <name type="common">Dumeril's clam worm</name>
    <dbReference type="NCBI Taxonomy" id="6359"/>
    <lineage>
        <taxon>Eukaryota</taxon>
        <taxon>Metazoa</taxon>
        <taxon>Spiralia</taxon>
        <taxon>Lophotrochozoa</taxon>
        <taxon>Annelida</taxon>
        <taxon>Polychaeta</taxon>
        <taxon>Errantia</taxon>
        <taxon>Phyllodocida</taxon>
        <taxon>Nereididae</taxon>
        <taxon>Platynereis</taxon>
    </lineage>
</organism>